<organism evidence="1 2">
    <name type="scientific">Neobacillus notoginsengisoli</name>
    <dbReference type="NCBI Taxonomy" id="1578198"/>
    <lineage>
        <taxon>Bacteria</taxon>
        <taxon>Bacillati</taxon>
        <taxon>Bacillota</taxon>
        <taxon>Bacilli</taxon>
        <taxon>Bacillales</taxon>
        <taxon>Bacillaceae</taxon>
        <taxon>Neobacillus</taxon>
    </lineage>
</organism>
<keyword evidence="2" id="KW-1185">Reference proteome</keyword>
<protein>
    <recommendedName>
        <fullName evidence="3">Peptide ABC transporter permease</fullName>
    </recommendedName>
</protein>
<accession>A0A417YZQ9</accession>
<evidence type="ECO:0000313" key="1">
    <source>
        <dbReference type="EMBL" id="RHW43352.1"/>
    </source>
</evidence>
<evidence type="ECO:0000313" key="2">
    <source>
        <dbReference type="Proteomes" id="UP000284416"/>
    </source>
</evidence>
<sequence length="401" mass="47260">MDHYLEQIAIDLVQRNLERYWPNFERVAYAIFNKKTVHLFNHPKYKNDHLDSHKILDWEEHFVGNTIILYEGHPTAIADMDLYNDYEGIYSILVHELFHGFQYIKGEKRFPDEILGITYPLTFEIAELRIRERKHLYDALLETNISKKKQFLKEFIVLREKRATKCKEYTTYENLIETVEGPAWYVELKAYSEKSPLDNKIVSEKYGEHLLEKVESNLNIRRSCYSSGLCMCLLLDEFSPDWKESFFETNDTLFDLIKQLDVGPIPLDHIEEEISTETVEAVNSVIQLRKKEFKAFECQTGTHIFIEGEITALFFDPINILSFGGKFLHKNFVKVRINNNEYLVQQPTIAYCKDGLKHINKLHLYLKDNPIENTDSLMIPNVGKIDGRYTKRENTFYLTVN</sequence>
<name>A0A417YZQ9_9BACI</name>
<dbReference type="RefSeq" id="WP_118918960.1">
    <property type="nucleotide sequence ID" value="NZ_QWEG01000001.1"/>
</dbReference>
<dbReference type="Proteomes" id="UP000284416">
    <property type="component" value="Unassembled WGS sequence"/>
</dbReference>
<dbReference type="OrthoDB" id="161597at2"/>
<gene>
    <name evidence="1" type="ORF">D1B31_01400</name>
</gene>
<dbReference type="AlphaFoldDB" id="A0A417YZQ9"/>
<reference evidence="1 2" key="1">
    <citation type="journal article" date="2017" name="Int. J. Syst. Evol. Microbiol.">
        <title>Bacillus notoginsengisoli sp. nov., a novel bacterium isolated from the rhizosphere of Panax notoginseng.</title>
        <authorList>
            <person name="Zhang M.Y."/>
            <person name="Cheng J."/>
            <person name="Cai Y."/>
            <person name="Zhang T.Y."/>
            <person name="Wu Y.Y."/>
            <person name="Manikprabhu D."/>
            <person name="Li W.J."/>
            <person name="Zhang Y.X."/>
        </authorList>
    </citation>
    <scope>NUCLEOTIDE SEQUENCE [LARGE SCALE GENOMIC DNA]</scope>
    <source>
        <strain evidence="1 2">JCM 30743</strain>
    </source>
</reference>
<evidence type="ECO:0008006" key="3">
    <source>
        <dbReference type="Google" id="ProtNLM"/>
    </source>
</evidence>
<proteinExistence type="predicted"/>
<dbReference type="EMBL" id="QWEG01000001">
    <property type="protein sequence ID" value="RHW43352.1"/>
    <property type="molecule type" value="Genomic_DNA"/>
</dbReference>
<comment type="caution">
    <text evidence="1">The sequence shown here is derived from an EMBL/GenBank/DDBJ whole genome shotgun (WGS) entry which is preliminary data.</text>
</comment>